<sequence>MPVSRHSAEEKAAAVERYRLEGPTVAAEQYGVTKSTIKDWADKAGVRTVRTASTRAATEARAFDLKLKRQQAIELLMNEGLELLHDIRKPYKDVVVGGKDNVATEFMREKPSFVDRKNIMTASTTAFASAARLAAIDATTASDLTEKRKDLLTRMGEQLGFKPFEDDHIEEVPDVSFGDPSEATDGDLSETVGLPAELE</sequence>
<evidence type="ECO:0000313" key="2">
    <source>
        <dbReference type="EMBL" id="SDT42033.1"/>
    </source>
</evidence>
<feature type="region of interest" description="Disordered" evidence="1">
    <location>
        <begin position="162"/>
        <end position="199"/>
    </location>
</feature>
<evidence type="ECO:0000313" key="3">
    <source>
        <dbReference type="Proteomes" id="UP000198751"/>
    </source>
</evidence>
<evidence type="ECO:0000256" key="1">
    <source>
        <dbReference type="SAM" id="MobiDB-lite"/>
    </source>
</evidence>
<dbReference type="Proteomes" id="UP000198751">
    <property type="component" value="Chromosome I"/>
</dbReference>
<organism evidence="2 3">
    <name type="scientific">Pseudarthrobacter equi</name>
    <dbReference type="NCBI Taxonomy" id="728066"/>
    <lineage>
        <taxon>Bacteria</taxon>
        <taxon>Bacillati</taxon>
        <taxon>Actinomycetota</taxon>
        <taxon>Actinomycetes</taxon>
        <taxon>Micrococcales</taxon>
        <taxon>Micrococcaceae</taxon>
        <taxon>Pseudarthrobacter</taxon>
    </lineage>
</organism>
<accession>A0A1H2A833</accession>
<proteinExistence type="predicted"/>
<dbReference type="EMBL" id="LT629779">
    <property type="protein sequence ID" value="SDT42033.1"/>
    <property type="molecule type" value="Genomic_DNA"/>
</dbReference>
<gene>
    <name evidence="2" type="ORF">SAMN04489743_2836</name>
</gene>
<reference evidence="3" key="1">
    <citation type="submission" date="2016-10" db="EMBL/GenBank/DDBJ databases">
        <authorList>
            <person name="Varghese N."/>
            <person name="Submissions S."/>
        </authorList>
    </citation>
    <scope>NUCLEOTIDE SEQUENCE [LARGE SCALE GENOMIC DNA]</scope>
    <source>
        <strain evidence="3">IMMIB L-1606</strain>
    </source>
</reference>
<protein>
    <submittedName>
        <fullName evidence="2">Uncharacterized protein</fullName>
    </submittedName>
</protein>
<dbReference type="AlphaFoldDB" id="A0A1H2A833"/>
<name>A0A1H2A833_9MICC</name>
<keyword evidence="3" id="KW-1185">Reference proteome</keyword>